<feature type="region of interest" description="Disordered" evidence="2">
    <location>
        <begin position="534"/>
        <end position="553"/>
    </location>
</feature>
<proteinExistence type="inferred from homology"/>
<comment type="similarity">
    <text evidence="1">Belongs to the FHIP family.</text>
</comment>
<gene>
    <name evidence="5" type="primary">fhip2b</name>
</gene>
<feature type="domain" description="FHF complex subunit HOOK-interacting protein C-terminal" evidence="3">
    <location>
        <begin position="622"/>
        <end position="714"/>
    </location>
</feature>
<dbReference type="Pfam" id="PF19311">
    <property type="entry name" value="KELAA"/>
    <property type="match status" value="1"/>
</dbReference>
<dbReference type="Pfam" id="PF19314">
    <property type="entry name" value="DUF5917"/>
    <property type="match status" value="1"/>
</dbReference>
<feature type="compositionally biased region" description="Low complexity" evidence="2">
    <location>
        <begin position="236"/>
        <end position="247"/>
    </location>
</feature>
<protein>
    <submittedName>
        <fullName evidence="5">FHF complex subunit HOOK-interacting protein 2B</fullName>
    </submittedName>
</protein>
<evidence type="ECO:0000259" key="3">
    <source>
        <dbReference type="Pfam" id="PF19314"/>
    </source>
</evidence>
<accession>A0A6J2V492</accession>
<dbReference type="PANTHER" id="PTHR21705:SF9">
    <property type="entry name" value="FHF COMPLEX SUBUNIT HOOK-INTERACTING PROTEIN 2B"/>
    <property type="match status" value="1"/>
</dbReference>
<dbReference type="Proteomes" id="UP000504632">
    <property type="component" value="Chromosome 1"/>
</dbReference>
<reference evidence="5" key="1">
    <citation type="submission" date="2025-08" db="UniProtKB">
        <authorList>
            <consortium name="RefSeq"/>
        </authorList>
    </citation>
    <scope>IDENTIFICATION</scope>
</reference>
<name>A0A6J2V492_CHACN</name>
<evidence type="ECO:0000313" key="5">
    <source>
        <dbReference type="RefSeq" id="XP_030627780.1"/>
    </source>
</evidence>
<evidence type="ECO:0000313" key="4">
    <source>
        <dbReference type="Proteomes" id="UP000504632"/>
    </source>
</evidence>
<sequence>MDMLNKLTSLFQQALETREPSVNLQDSFVDHWKGITNYYIETTDESKPVRQTDIPWRLKQMLDILVYEESHQEVEETGPCMEYLLQHKILETLCTLGKAQYPPGMSQQVLVFFAKVLAQIQKPMLHIINVYRPVQKLIRLCGLPGSETEKEESQFLHVVCLRVKKDPYVLNYILEISKEALSHMSSSTSDDGVDDETGGASSPYGVPSPPSSQPCTVPSPCNQRVPHPDAPPLPQNPSASPASPATLTSPDTGLIQVLVHLSKSQKSRVSLRAMESLVLLASLPQEDTAVLLAEGTPLCHLLAQRLCELYRLLPPTLDPADIHSFPVMEWRTQVGAEEKPSFTGSEQVETFFSWLDFCDQLIKDSPKILAAKLTKAIHQQWLMGILQPQLLQMSEAGILTHTALLCGSVRQINSPALLEELLQFLLGSDTQGEQCTDTHTHTLRYHLIERCDHISDEISISSLRLFEELLRKPSRNVLTNLVLRNLEQCSYRLPAPGGGDERHGVEADPLDDSVELEEDPFFTDMYSDREFSGSETLLSLPGPQKEPRPSPQTQVADVVNSFLCLVPQEAKSSQHVQGAGYDTYVHDAHTLYKECAALSLDWGWPDSPKPVETSSSPSSFYEGHFLKVLFDRIARILEQPYELNLQVTSVLSRLAVFPHPLLHEYLLNPYISLTPGARSLFSMLVRVIGELMQRIQHIPNFTEKLVHVRKQLMGLEEETMVDHVTLLRGVIVLEEFCKELAAISFIKLPMEEQYASHD</sequence>
<dbReference type="PANTHER" id="PTHR21705">
    <property type="entry name" value="RAI16 PROTEIN-RELATED"/>
    <property type="match status" value="1"/>
</dbReference>
<evidence type="ECO:0000256" key="1">
    <source>
        <dbReference type="ARBA" id="ARBA00024336"/>
    </source>
</evidence>
<keyword evidence="4" id="KW-1185">Reference proteome</keyword>
<dbReference type="AlphaFoldDB" id="A0A6J2V492"/>
<dbReference type="OrthoDB" id="5350595at2759"/>
<dbReference type="CTD" id="64760"/>
<dbReference type="InterPro" id="IPR045668">
    <property type="entry name" value="FHIP_KELAA_motif"/>
</dbReference>
<dbReference type="InParanoid" id="A0A6J2V492"/>
<organism evidence="4 5">
    <name type="scientific">Chanos chanos</name>
    <name type="common">Milkfish</name>
    <name type="synonym">Mugil chanos</name>
    <dbReference type="NCBI Taxonomy" id="29144"/>
    <lineage>
        <taxon>Eukaryota</taxon>
        <taxon>Metazoa</taxon>
        <taxon>Chordata</taxon>
        <taxon>Craniata</taxon>
        <taxon>Vertebrata</taxon>
        <taxon>Euteleostomi</taxon>
        <taxon>Actinopterygii</taxon>
        <taxon>Neopterygii</taxon>
        <taxon>Teleostei</taxon>
        <taxon>Ostariophysi</taxon>
        <taxon>Gonorynchiformes</taxon>
        <taxon>Chanidae</taxon>
        <taxon>Chanos</taxon>
    </lineage>
</organism>
<evidence type="ECO:0000256" key="2">
    <source>
        <dbReference type="SAM" id="MobiDB-lite"/>
    </source>
</evidence>
<feature type="region of interest" description="Disordered" evidence="2">
    <location>
        <begin position="184"/>
        <end position="247"/>
    </location>
</feature>
<dbReference type="Pfam" id="PF10257">
    <property type="entry name" value="RAI16-like"/>
    <property type="match status" value="1"/>
</dbReference>
<dbReference type="InterPro" id="IPR045669">
    <property type="entry name" value="FHIP_C"/>
</dbReference>
<dbReference type="RefSeq" id="XP_030627780.1">
    <property type="nucleotide sequence ID" value="XM_030771920.1"/>
</dbReference>
<dbReference type="GeneID" id="115810018"/>
<dbReference type="InterPro" id="IPR019384">
    <property type="entry name" value="FHIP"/>
</dbReference>